<name>A0A0G1BJ11_9BACT</name>
<evidence type="ECO:0000313" key="5">
    <source>
        <dbReference type="Proteomes" id="UP000033867"/>
    </source>
</evidence>
<reference evidence="4 5" key="1">
    <citation type="journal article" date="2015" name="Nature">
        <title>rRNA introns, odd ribosomes, and small enigmatic genomes across a large radiation of phyla.</title>
        <authorList>
            <person name="Brown C.T."/>
            <person name="Hug L.A."/>
            <person name="Thomas B.C."/>
            <person name="Sharon I."/>
            <person name="Castelle C.J."/>
            <person name="Singh A."/>
            <person name="Wilkins M.J."/>
            <person name="Williams K.H."/>
            <person name="Banfield J.F."/>
        </authorList>
    </citation>
    <scope>NUCLEOTIDE SEQUENCE [LARGE SCALE GENOMIC DNA]</scope>
</reference>
<comment type="caution">
    <text evidence="4">The sequence shown here is derived from an EMBL/GenBank/DDBJ whole genome shotgun (WGS) entry which is preliminary data.</text>
</comment>
<sequence>MKKLHKQLNHVRLTKQESADMRGEMLSYMKEHPAAVSPVRKSDPIRHSMGIGKHFPIRLLVTHNRMFAGILLAIVAALSGGTVFAAQGALPGDMLYPIKVNVNEEVRGAFTLNTEAKVAWETTLAERRSHEAATLVTEGTLDEDVAADLSARLATHLDKAESLMAELEAKGNLEAAANAQSRLEALLNVQQRIFQSLEDDATADTEDNTTTSTTTTTTSTDTDDEDDDTNDDNRKNVSSITHILDALEHKADVQERVRADYADKLEEKDEDDRARTLAQTKQVTETKIATTEKILLAFEEKNGARTEAHTAFNAAVKVKQEADQKLLAKEYGDAFELYHKAQTMLDRVHLFLRTSAAIGIDLQIDTDRDDDGDDDRNRSDEKREDVNDEDTDDEQNADDADEKEDEEKNDDDTDEDDALNIEIETDALLDIDDKETRSESKSRVNIGL</sequence>
<dbReference type="InterPro" id="IPR043725">
    <property type="entry name" value="DUF5667"/>
</dbReference>
<feature type="compositionally biased region" description="Low complexity" evidence="1">
    <location>
        <begin position="208"/>
        <end position="220"/>
    </location>
</feature>
<feature type="compositionally biased region" description="Acidic residues" evidence="1">
    <location>
        <begin position="221"/>
        <end position="230"/>
    </location>
</feature>
<dbReference type="Proteomes" id="UP000033867">
    <property type="component" value="Unassembled WGS sequence"/>
</dbReference>
<dbReference type="AlphaFoldDB" id="A0A0G1BJ11"/>
<keyword evidence="2" id="KW-0472">Membrane</keyword>
<accession>A0A0G1BJ11</accession>
<keyword evidence="2" id="KW-1133">Transmembrane helix</keyword>
<proteinExistence type="predicted"/>
<dbReference type="Pfam" id="PF18915">
    <property type="entry name" value="DUF5667"/>
    <property type="match status" value="1"/>
</dbReference>
<evidence type="ECO:0000256" key="1">
    <source>
        <dbReference type="SAM" id="MobiDB-lite"/>
    </source>
</evidence>
<feature type="region of interest" description="Disordered" evidence="1">
    <location>
        <begin position="365"/>
        <end position="448"/>
    </location>
</feature>
<organism evidence="4 5">
    <name type="scientific">Candidatus Magasanikbacteria bacterium GW2011_GWE2_42_7</name>
    <dbReference type="NCBI Taxonomy" id="1619052"/>
    <lineage>
        <taxon>Bacteria</taxon>
        <taxon>Candidatus Magasanikiibacteriota</taxon>
    </lineage>
</organism>
<evidence type="ECO:0000313" key="4">
    <source>
        <dbReference type="EMBL" id="KKS73204.1"/>
    </source>
</evidence>
<dbReference type="EMBL" id="LCEK01000001">
    <property type="protein sequence ID" value="KKS73204.1"/>
    <property type="molecule type" value="Genomic_DNA"/>
</dbReference>
<feature type="region of interest" description="Disordered" evidence="1">
    <location>
        <begin position="198"/>
        <end position="235"/>
    </location>
</feature>
<keyword evidence="2" id="KW-0812">Transmembrane</keyword>
<feature type="transmembrane region" description="Helical" evidence="2">
    <location>
        <begin position="67"/>
        <end position="90"/>
    </location>
</feature>
<feature type="compositionally biased region" description="Basic and acidic residues" evidence="1">
    <location>
        <begin position="375"/>
        <end position="385"/>
    </location>
</feature>
<evidence type="ECO:0000256" key="2">
    <source>
        <dbReference type="SAM" id="Phobius"/>
    </source>
</evidence>
<feature type="domain" description="DUF5667" evidence="3">
    <location>
        <begin position="88"/>
        <end position="193"/>
    </location>
</feature>
<feature type="compositionally biased region" description="Acidic residues" evidence="1">
    <location>
        <begin position="386"/>
        <end position="433"/>
    </location>
</feature>
<evidence type="ECO:0000259" key="3">
    <source>
        <dbReference type="Pfam" id="PF18915"/>
    </source>
</evidence>
<gene>
    <name evidence="4" type="ORF">UV42_C0001G0019</name>
</gene>
<protein>
    <recommendedName>
        <fullName evidence="3">DUF5667 domain-containing protein</fullName>
    </recommendedName>
</protein>
<feature type="compositionally biased region" description="Acidic residues" evidence="1">
    <location>
        <begin position="198"/>
        <end position="207"/>
    </location>
</feature>